<dbReference type="InterPro" id="IPR003593">
    <property type="entry name" value="AAA+_ATPase"/>
</dbReference>
<name>A0A5C2S9S0_9APHY</name>
<gene>
    <name evidence="2" type="ORF">L227DRAFT_91040</name>
</gene>
<protein>
    <submittedName>
        <fullName evidence="2">P-loop containing nucleoside triphosphate hydrolase protein</fullName>
    </submittedName>
</protein>
<dbReference type="PANTHER" id="PTHR46411">
    <property type="entry name" value="FAMILY ATPASE, PUTATIVE-RELATED"/>
    <property type="match status" value="1"/>
</dbReference>
<dbReference type="PANTHER" id="PTHR46411:SF3">
    <property type="entry name" value="AAA+ ATPASE DOMAIN-CONTAINING PROTEIN"/>
    <property type="match status" value="1"/>
</dbReference>
<keyword evidence="2" id="KW-0378">Hydrolase</keyword>
<dbReference type="GO" id="GO:0005524">
    <property type="term" value="F:ATP binding"/>
    <property type="evidence" value="ECO:0007669"/>
    <property type="project" value="InterPro"/>
</dbReference>
<proteinExistence type="predicted"/>
<sequence length="715" mass="81133">MRSLWGLMTIPRRRTTGEKTRLQEDAEISEATPQELRPYHMQSDPVTVQSYPRRKMRIKAVDHYYDAHHNAWKHRDNTSNVPAELAEPVGSGTSPDDWKEYGFVVVRKLPFNPQFDSTVQFKIVLKDSLLIKVCRDIIGDVEELSWNSEPLELDPLLLLSFFPQLESCEKEILSTLSWTAEEEKILDGLGTLLDWLRANYRSTLATISSLTTHGEITFDLLYAILIPRSIVVTRDHATGEPRCLILRSAKRQGDQYVLSCESVEMASPQRGSVTEQDYDDSSLDEERDELKAQKSLFRDGGRAFGKYISLISLRIFGGTQKINRLSVYPLVYHSDPDKLKAALIKRGRKWASLNGVHHVYYRGLAGMQGRDTYVRYNVNSRIMVDRSNFVRLVPNYAKVPKPLAENRLVQLPAEPLGTIWTHDREKEPSGLTDDQLLLTSPIVYGFSLSDKYWLEFNVQHITPVVWNAETFEGLVLPSDRKSLLRSLVEAHDSDSDFDDFVRGKGQGLVINLFGPPGVGKTLSAEATSEHLRRPLYVVGSGDLGVKSSDLDHNLERIFDIATCWNAIVLIDEADVFLEQRSLHDLERNAMVAVFLRHVEYYRGILFLTTNRITAFDEAFLSRIHVALHFNELTAPTKVQIWHAFLKKAGIAEGALSQELVERLAQRDANGRQIKNACRTATSLARSRGQELGYEHLAEALNSMEEFVIEFATMKG</sequence>
<reference evidence="2" key="1">
    <citation type="journal article" date="2018" name="Genome Biol. Evol.">
        <title>Genomics and development of Lentinus tigrinus, a white-rot wood-decaying mushroom with dimorphic fruiting bodies.</title>
        <authorList>
            <person name="Wu B."/>
            <person name="Xu Z."/>
            <person name="Knudson A."/>
            <person name="Carlson A."/>
            <person name="Chen N."/>
            <person name="Kovaka S."/>
            <person name="LaButti K."/>
            <person name="Lipzen A."/>
            <person name="Pennachio C."/>
            <person name="Riley R."/>
            <person name="Schakwitz W."/>
            <person name="Umezawa K."/>
            <person name="Ohm R.A."/>
            <person name="Grigoriev I.V."/>
            <person name="Nagy L.G."/>
            <person name="Gibbons J."/>
            <person name="Hibbett D."/>
        </authorList>
    </citation>
    <scope>NUCLEOTIDE SEQUENCE [LARGE SCALE GENOMIC DNA]</scope>
    <source>
        <strain evidence="2">ALCF2SS1-6</strain>
    </source>
</reference>
<evidence type="ECO:0000313" key="3">
    <source>
        <dbReference type="Proteomes" id="UP000313359"/>
    </source>
</evidence>
<evidence type="ECO:0000313" key="2">
    <source>
        <dbReference type="EMBL" id="RPD60563.1"/>
    </source>
</evidence>
<dbReference type="SMART" id="SM00382">
    <property type="entry name" value="AAA"/>
    <property type="match status" value="1"/>
</dbReference>
<dbReference type="Gene3D" id="3.40.50.300">
    <property type="entry name" value="P-loop containing nucleotide triphosphate hydrolases"/>
    <property type="match status" value="1"/>
</dbReference>
<dbReference type="CDD" id="cd19481">
    <property type="entry name" value="RecA-like_protease"/>
    <property type="match status" value="1"/>
</dbReference>
<dbReference type="Pfam" id="PF00004">
    <property type="entry name" value="AAA"/>
    <property type="match status" value="1"/>
</dbReference>
<dbReference type="Pfam" id="PF22942">
    <property type="entry name" value="DUF7025"/>
    <property type="match status" value="1"/>
</dbReference>
<dbReference type="STRING" id="1328759.A0A5C2S9S0"/>
<accession>A0A5C2S9S0</accession>
<dbReference type="GO" id="GO:0016887">
    <property type="term" value="F:ATP hydrolysis activity"/>
    <property type="evidence" value="ECO:0007669"/>
    <property type="project" value="InterPro"/>
</dbReference>
<dbReference type="InterPro" id="IPR054289">
    <property type="entry name" value="DUF7025"/>
</dbReference>
<keyword evidence="3" id="KW-1185">Reference proteome</keyword>
<dbReference type="Proteomes" id="UP000313359">
    <property type="component" value="Unassembled WGS sequence"/>
</dbReference>
<dbReference type="OrthoDB" id="10042665at2759"/>
<dbReference type="EMBL" id="ML122265">
    <property type="protein sequence ID" value="RPD60563.1"/>
    <property type="molecule type" value="Genomic_DNA"/>
</dbReference>
<dbReference type="InterPro" id="IPR027417">
    <property type="entry name" value="P-loop_NTPase"/>
</dbReference>
<evidence type="ECO:0000259" key="1">
    <source>
        <dbReference type="SMART" id="SM00382"/>
    </source>
</evidence>
<dbReference type="AlphaFoldDB" id="A0A5C2S9S0"/>
<dbReference type="SUPFAM" id="SSF52540">
    <property type="entry name" value="P-loop containing nucleoside triphosphate hydrolases"/>
    <property type="match status" value="1"/>
</dbReference>
<organism evidence="2 3">
    <name type="scientific">Lentinus tigrinus ALCF2SS1-6</name>
    <dbReference type="NCBI Taxonomy" id="1328759"/>
    <lineage>
        <taxon>Eukaryota</taxon>
        <taxon>Fungi</taxon>
        <taxon>Dikarya</taxon>
        <taxon>Basidiomycota</taxon>
        <taxon>Agaricomycotina</taxon>
        <taxon>Agaricomycetes</taxon>
        <taxon>Polyporales</taxon>
        <taxon>Polyporaceae</taxon>
        <taxon>Lentinus</taxon>
    </lineage>
</organism>
<dbReference type="InterPro" id="IPR003959">
    <property type="entry name" value="ATPase_AAA_core"/>
</dbReference>
<feature type="domain" description="AAA+ ATPase" evidence="1">
    <location>
        <begin position="506"/>
        <end position="635"/>
    </location>
</feature>